<dbReference type="EnsemblMetazoa" id="GPPI020948-RA">
    <property type="protein sequence ID" value="GPPI020948-PA"/>
    <property type="gene ID" value="GPPI020948"/>
</dbReference>
<evidence type="ECO:0000256" key="2">
    <source>
        <dbReference type="ARBA" id="ARBA00022771"/>
    </source>
</evidence>
<dbReference type="PANTHER" id="PTHR10315:SF155">
    <property type="entry name" value="IP10571P"/>
    <property type="match status" value="1"/>
</dbReference>
<dbReference type="Proteomes" id="UP000092460">
    <property type="component" value="Unassembled WGS sequence"/>
</dbReference>
<keyword evidence="2" id="KW-0863">Zinc-finger</keyword>
<feature type="domain" description="E3 ubiquitin-protein ligase Sina-like RING finger" evidence="4">
    <location>
        <begin position="85"/>
        <end position="115"/>
    </location>
</feature>
<organism evidence="5 6">
    <name type="scientific">Glossina palpalis gambiensis</name>
    <dbReference type="NCBI Taxonomy" id="67801"/>
    <lineage>
        <taxon>Eukaryota</taxon>
        <taxon>Metazoa</taxon>
        <taxon>Ecdysozoa</taxon>
        <taxon>Arthropoda</taxon>
        <taxon>Hexapoda</taxon>
        <taxon>Insecta</taxon>
        <taxon>Pterygota</taxon>
        <taxon>Neoptera</taxon>
        <taxon>Endopterygota</taxon>
        <taxon>Diptera</taxon>
        <taxon>Brachycera</taxon>
        <taxon>Muscomorpha</taxon>
        <taxon>Hippoboscoidea</taxon>
        <taxon>Glossinidae</taxon>
        <taxon>Glossina</taxon>
    </lineage>
</organism>
<proteinExistence type="predicted"/>
<dbReference type="PANTHER" id="PTHR10315">
    <property type="entry name" value="E3 UBIQUITIN PROTEIN LIGASE SIAH"/>
    <property type="match status" value="1"/>
</dbReference>
<dbReference type="STRING" id="67801.A0A1B0B728"/>
<sequence>MSVAYFRRNVRPCETVAIVKKKAKVFCVDAWLGLPIKLGNLPTTTGRTFLQYCSLQLSAWCRRYSNIWHSPYEEMSTQHTFMYTYNVIKPPGWQCCNGHVLCNNCRSRSVKCPVCRVPLGPRGRCLLSDKLFTLLAESFPCDGGEYNNDNYGSEKDEEKKGTREMAKNVHLSSFNIFLNILIVKAKSLLKCSSVLSCSGGSVRLFIAKSIMLSKLYERERERIILFSNL</sequence>
<reference evidence="6" key="1">
    <citation type="submission" date="2015-01" db="EMBL/GenBank/DDBJ databases">
        <authorList>
            <person name="Aksoy S."/>
            <person name="Warren W."/>
            <person name="Wilson R.K."/>
        </authorList>
    </citation>
    <scope>NUCLEOTIDE SEQUENCE [LARGE SCALE GENOMIC DNA]</scope>
    <source>
        <strain evidence="6">IAEA</strain>
    </source>
</reference>
<protein>
    <recommendedName>
        <fullName evidence="4">E3 ubiquitin-protein ligase Sina-like RING finger domain-containing protein</fullName>
    </recommendedName>
</protein>
<accession>A0A1B0B728</accession>
<evidence type="ECO:0000256" key="1">
    <source>
        <dbReference type="ARBA" id="ARBA00022723"/>
    </source>
</evidence>
<evidence type="ECO:0000256" key="3">
    <source>
        <dbReference type="ARBA" id="ARBA00022833"/>
    </source>
</evidence>
<dbReference type="AlphaFoldDB" id="A0A1B0B728"/>
<dbReference type="InterPro" id="IPR052088">
    <property type="entry name" value="E3_ubiquitin-ligase_SINA"/>
</dbReference>
<keyword evidence="1" id="KW-0479">Metal-binding</keyword>
<keyword evidence="6" id="KW-1185">Reference proteome</keyword>
<dbReference type="GO" id="GO:0005737">
    <property type="term" value="C:cytoplasm"/>
    <property type="evidence" value="ECO:0007669"/>
    <property type="project" value="TreeGrafter"/>
</dbReference>
<keyword evidence="3" id="KW-0862">Zinc</keyword>
<evidence type="ECO:0000313" key="5">
    <source>
        <dbReference type="EnsemblMetazoa" id="GPPI020948-PA"/>
    </source>
</evidence>
<reference evidence="5" key="2">
    <citation type="submission" date="2020-05" db="UniProtKB">
        <authorList>
            <consortium name="EnsemblMetazoa"/>
        </authorList>
    </citation>
    <scope>IDENTIFICATION</scope>
    <source>
        <strain evidence="5">IAEA</strain>
    </source>
</reference>
<name>A0A1B0B728_9MUSC</name>
<evidence type="ECO:0000313" key="6">
    <source>
        <dbReference type="Proteomes" id="UP000092460"/>
    </source>
</evidence>
<evidence type="ECO:0000259" key="4">
    <source>
        <dbReference type="Pfam" id="PF21362"/>
    </source>
</evidence>
<dbReference type="Pfam" id="PF21362">
    <property type="entry name" value="Sina_RING"/>
    <property type="match status" value="1"/>
</dbReference>
<dbReference type="GO" id="GO:0061630">
    <property type="term" value="F:ubiquitin protein ligase activity"/>
    <property type="evidence" value="ECO:0007669"/>
    <property type="project" value="TreeGrafter"/>
</dbReference>
<dbReference type="GO" id="GO:0008270">
    <property type="term" value="F:zinc ion binding"/>
    <property type="evidence" value="ECO:0007669"/>
    <property type="project" value="UniProtKB-KW"/>
</dbReference>
<dbReference type="VEuPathDB" id="VectorBase:GPPI020948"/>
<dbReference type="EMBL" id="JXJN01009351">
    <property type="status" value="NOT_ANNOTATED_CDS"/>
    <property type="molecule type" value="Genomic_DNA"/>
</dbReference>
<dbReference type="InterPro" id="IPR049548">
    <property type="entry name" value="Sina-like_RING"/>
</dbReference>